<keyword evidence="3" id="KW-1185">Reference proteome</keyword>
<dbReference type="EMBL" id="JBEDNQ010000005">
    <property type="protein sequence ID" value="MEQ3551779.1"/>
    <property type="molecule type" value="Genomic_DNA"/>
</dbReference>
<evidence type="ECO:0000313" key="2">
    <source>
        <dbReference type="EMBL" id="MEQ3551779.1"/>
    </source>
</evidence>
<protein>
    <submittedName>
        <fullName evidence="2">Antirestriction protein ArdA</fullName>
    </submittedName>
</protein>
<sequence>MERHHTPEGGEHDYDTPRFDFTGEQPTDELPRLDPEDNDRLDPPRIRLVDASAGVPEDEPPVSIWLDADTNREDLEEAVHDLLRASPSDGPHGYRIAETRGFEGFTITEHEDLGTVARVARGIARHGRAFVAYLDYVGAVTPEAVDAFPGYYAGSYPDVGAWARTVADELGWTTQLDETVQQPLRDYLAIDYQRFGRDLTYDHHVVEDGEARAIYVFRLHV</sequence>
<dbReference type="RefSeq" id="WP_349298849.1">
    <property type="nucleotide sequence ID" value="NZ_JBEDNQ010000005.1"/>
</dbReference>
<organism evidence="2 3">
    <name type="scientific">Pseudonocardia nematodicida</name>
    <dbReference type="NCBI Taxonomy" id="1206997"/>
    <lineage>
        <taxon>Bacteria</taxon>
        <taxon>Bacillati</taxon>
        <taxon>Actinomycetota</taxon>
        <taxon>Actinomycetes</taxon>
        <taxon>Pseudonocardiales</taxon>
        <taxon>Pseudonocardiaceae</taxon>
        <taxon>Pseudonocardia</taxon>
    </lineage>
</organism>
<evidence type="ECO:0000256" key="1">
    <source>
        <dbReference type="SAM" id="MobiDB-lite"/>
    </source>
</evidence>
<dbReference type="InterPro" id="IPR009899">
    <property type="entry name" value="ArdA"/>
</dbReference>
<dbReference type="Proteomes" id="UP001494902">
    <property type="component" value="Unassembled WGS sequence"/>
</dbReference>
<reference evidence="2 3" key="1">
    <citation type="submission" date="2024-03" db="EMBL/GenBank/DDBJ databases">
        <title>Draft genome sequence of Pseudonocardia nematodicida JCM 31783.</title>
        <authorList>
            <person name="Butdee W."/>
            <person name="Duangmal K."/>
        </authorList>
    </citation>
    <scope>NUCLEOTIDE SEQUENCE [LARGE SCALE GENOMIC DNA]</scope>
    <source>
        <strain evidence="2 3">JCM 31783</strain>
    </source>
</reference>
<name>A0ABV1KCZ6_9PSEU</name>
<feature type="compositionally biased region" description="Basic and acidic residues" evidence="1">
    <location>
        <begin position="1"/>
        <end position="18"/>
    </location>
</feature>
<accession>A0ABV1KCZ6</accession>
<gene>
    <name evidence="2" type="ORF">WIS52_14995</name>
</gene>
<comment type="caution">
    <text evidence="2">The sequence shown here is derived from an EMBL/GenBank/DDBJ whole genome shotgun (WGS) entry which is preliminary data.</text>
</comment>
<dbReference type="Pfam" id="PF07275">
    <property type="entry name" value="ArdA"/>
    <property type="match status" value="1"/>
</dbReference>
<evidence type="ECO:0000313" key="3">
    <source>
        <dbReference type="Proteomes" id="UP001494902"/>
    </source>
</evidence>
<proteinExistence type="predicted"/>
<feature type="region of interest" description="Disordered" evidence="1">
    <location>
        <begin position="1"/>
        <end position="45"/>
    </location>
</feature>
<feature type="compositionally biased region" description="Basic and acidic residues" evidence="1">
    <location>
        <begin position="29"/>
        <end position="45"/>
    </location>
</feature>